<dbReference type="GO" id="GO:0005829">
    <property type="term" value="C:cytosol"/>
    <property type="evidence" value="ECO:0007669"/>
    <property type="project" value="TreeGrafter"/>
</dbReference>
<reference evidence="5" key="1">
    <citation type="submission" date="2019-08" db="EMBL/GenBank/DDBJ databases">
        <authorList>
            <person name="Kucharzyk K."/>
            <person name="Murdoch R.W."/>
            <person name="Higgins S."/>
            <person name="Loffler F."/>
        </authorList>
    </citation>
    <scope>NUCLEOTIDE SEQUENCE</scope>
</reference>
<keyword evidence="2 5" id="KW-0808">Transferase</keyword>
<dbReference type="Gene3D" id="3.40.1280.10">
    <property type="match status" value="1"/>
</dbReference>
<dbReference type="GO" id="GO:0003723">
    <property type="term" value="F:RNA binding"/>
    <property type="evidence" value="ECO:0007669"/>
    <property type="project" value="InterPro"/>
</dbReference>
<dbReference type="GO" id="GO:0006396">
    <property type="term" value="P:RNA processing"/>
    <property type="evidence" value="ECO:0007669"/>
    <property type="project" value="InterPro"/>
</dbReference>
<evidence type="ECO:0000259" key="4">
    <source>
        <dbReference type="SMART" id="SM00967"/>
    </source>
</evidence>
<dbReference type="Pfam" id="PF00588">
    <property type="entry name" value="SpoU_methylase"/>
    <property type="match status" value="1"/>
</dbReference>
<evidence type="ECO:0000313" key="5">
    <source>
        <dbReference type="EMBL" id="MPM06253.1"/>
    </source>
</evidence>
<dbReference type="Pfam" id="PF08032">
    <property type="entry name" value="SpoU_sub_bind"/>
    <property type="match status" value="1"/>
</dbReference>
<dbReference type="PANTHER" id="PTHR46429:SF1">
    <property type="entry name" value="23S RRNA (GUANOSINE-2'-O-)-METHYLTRANSFERASE RLMB"/>
    <property type="match status" value="1"/>
</dbReference>
<dbReference type="InterPro" id="IPR029026">
    <property type="entry name" value="tRNA_m1G_MTases_N"/>
</dbReference>
<dbReference type="EMBL" id="VSSQ01001212">
    <property type="protein sequence ID" value="MPM06253.1"/>
    <property type="molecule type" value="Genomic_DNA"/>
</dbReference>
<dbReference type="AlphaFoldDB" id="A0A644WW13"/>
<dbReference type="SUPFAM" id="SSF75217">
    <property type="entry name" value="alpha/beta knot"/>
    <property type="match status" value="1"/>
</dbReference>
<comment type="caution">
    <text evidence="5">The sequence shown here is derived from an EMBL/GenBank/DDBJ whole genome shotgun (WGS) entry which is preliminary data.</text>
</comment>
<organism evidence="5">
    <name type="scientific">bioreactor metagenome</name>
    <dbReference type="NCBI Taxonomy" id="1076179"/>
    <lineage>
        <taxon>unclassified sequences</taxon>
        <taxon>metagenomes</taxon>
        <taxon>ecological metagenomes</taxon>
    </lineage>
</organism>
<feature type="region of interest" description="Disordered" evidence="3">
    <location>
        <begin position="1"/>
        <end position="33"/>
    </location>
</feature>
<dbReference type="InterPro" id="IPR001537">
    <property type="entry name" value="SpoU_MeTrfase"/>
</dbReference>
<dbReference type="Gene3D" id="3.30.1330.30">
    <property type="match status" value="1"/>
</dbReference>
<evidence type="ECO:0000256" key="3">
    <source>
        <dbReference type="SAM" id="MobiDB-lite"/>
    </source>
</evidence>
<proteinExistence type="predicted"/>
<dbReference type="CDD" id="cd18103">
    <property type="entry name" value="SpoU-like_RlmB"/>
    <property type="match status" value="1"/>
</dbReference>
<accession>A0A644WW13</accession>
<feature type="compositionally biased region" description="Basic and acidic residues" evidence="3">
    <location>
        <begin position="1"/>
        <end position="11"/>
    </location>
</feature>
<gene>
    <name evidence="5" type="primary">rlmB_18</name>
    <name evidence="5" type="ORF">SDC9_52549</name>
</gene>
<dbReference type="InterPro" id="IPR029028">
    <property type="entry name" value="Alpha/beta_knot_MTases"/>
</dbReference>
<dbReference type="GO" id="GO:0032259">
    <property type="term" value="P:methylation"/>
    <property type="evidence" value="ECO:0007669"/>
    <property type="project" value="UniProtKB-KW"/>
</dbReference>
<dbReference type="NCBIfam" id="TIGR00186">
    <property type="entry name" value="rRNA_methyl_3"/>
    <property type="match status" value="1"/>
</dbReference>
<dbReference type="InterPro" id="IPR013123">
    <property type="entry name" value="SpoU_subst-bd"/>
</dbReference>
<dbReference type="SMART" id="SM00967">
    <property type="entry name" value="SpoU_sub_bind"/>
    <property type="match status" value="1"/>
</dbReference>
<sequence length="278" mass="29771">MDKMERKEGKRPSGRRFGKETGSSAPQFEKKRSEDLNWGRQVVLQLLKESPDRVQKIFLGKNVSESFSRQIKTLAEKGGVVVQVLAPEVLSEICGPVNHQGVACKSSEVSMADLGDFLSSLPSGGPLLAVILDHVQDPHNLGAIARTAEACGAKGVLFPKRRGALPGGTVVKVSAGAALRLPMVGVNNVVNTIKELQEAGFWTIGLDNRTGRSLWSEPMPEKTALIVGAEGEGLSRLVSDTCDEIVRIPLMGETGSLNASVACAVGMFEWARKWGPQS</sequence>
<dbReference type="PANTHER" id="PTHR46429">
    <property type="entry name" value="23S RRNA (GUANOSINE-2'-O-)-METHYLTRANSFERASE RLMB"/>
    <property type="match status" value="1"/>
</dbReference>
<feature type="domain" description="RNA 2-O ribose methyltransferase substrate binding" evidence="4">
    <location>
        <begin position="36"/>
        <end position="112"/>
    </location>
</feature>
<keyword evidence="1 5" id="KW-0489">Methyltransferase</keyword>
<dbReference type="SUPFAM" id="SSF55315">
    <property type="entry name" value="L30e-like"/>
    <property type="match status" value="1"/>
</dbReference>
<dbReference type="GO" id="GO:0008173">
    <property type="term" value="F:RNA methyltransferase activity"/>
    <property type="evidence" value="ECO:0007669"/>
    <property type="project" value="InterPro"/>
</dbReference>
<evidence type="ECO:0000256" key="2">
    <source>
        <dbReference type="ARBA" id="ARBA00022679"/>
    </source>
</evidence>
<dbReference type="EC" id="2.1.1.185" evidence="5"/>
<name>A0A644WW13_9ZZZZ</name>
<dbReference type="InterPro" id="IPR029064">
    <property type="entry name" value="Ribosomal_eL30-like_sf"/>
</dbReference>
<evidence type="ECO:0000256" key="1">
    <source>
        <dbReference type="ARBA" id="ARBA00022603"/>
    </source>
</evidence>
<dbReference type="InterPro" id="IPR004441">
    <property type="entry name" value="rRNA_MeTrfase_TrmH"/>
</dbReference>
<protein>
    <submittedName>
        <fullName evidence="5">23S rRNA (Guanosine-2'-O-)-methyltransferase RlmB</fullName>
        <ecNumber evidence="5">2.1.1.185</ecNumber>
    </submittedName>
</protein>